<dbReference type="GeneID" id="25570254"/>
<keyword evidence="2" id="KW-1015">Disulfide bond</keyword>
<feature type="transmembrane region" description="Helical" evidence="5">
    <location>
        <begin position="1308"/>
        <end position="1329"/>
    </location>
</feature>
<dbReference type="SUPFAM" id="SSF81296">
    <property type="entry name" value="E set domains"/>
    <property type="match status" value="1"/>
</dbReference>
<name>A0A0L0DS73_THETB</name>
<dbReference type="InterPro" id="IPR014756">
    <property type="entry name" value="Ig_E-set"/>
</dbReference>
<accession>A0A0L0DS73</accession>
<keyword evidence="5" id="KW-0812">Transmembrane</keyword>
<dbReference type="Pfam" id="PF00630">
    <property type="entry name" value="Filamin"/>
    <property type="match status" value="1"/>
</dbReference>
<dbReference type="InterPro" id="IPR017868">
    <property type="entry name" value="Filamin/ABP280_repeat-like"/>
</dbReference>
<sequence length="1572" mass="165837">MELVDTLSSAVVVDAGDLDGDGATDLLTAYVANQGVRFYRNTGIPNIISFDTSTILSVQISSIRSVIIHDVDGDGHLDFVHASSNTVYVAYNFGLLAGEKADELFTHPRKIMGDFGSIYSLAVGSLEGDQSKTDVVVADYSSGKVYVCYGHPTSVGGGYALDAVAIAELTQPNDVLVADVGGDGSPDDVVVAGQNEVVVLVNDGSGVFSSLVVTSTNAREVAAYDFTGDGLLDLVFRKSNDVVLAINDGGSGTMPFAEQVKVYDSVIEIRDIEVVDGNGDGRPDVVLVDSNLHRVDVRMNVGNDAEGRPYFAPLFEVTPTASAVYGVIAFDADGDGDPDVAAASGDAVVWYENVQPSGKYLELVGPYDVGVATSARGLAAGHFAGSASLDIAVASHSSHVVRYFVNTDAADANTRFSQLGQFAVANVERVRLADLNGDGFLDMVTSRRNAPSVVVWHAHDGQLASPTFASQSPAILGMNDIRDVAVGRINNDAHIDVVACGSNSNRIAWAPNDGAGNFGAEVVVSTAHSSPIVVRLADIDNDGDFDLLVGCYATGNQAKVFSNPGNGVFEAPQEYIGSGGYVNSMDAADLDGDGLVDLIVGGQNGNSVRLHQGTGPVSCGGPLPAPANGGVSCSGTTGGETCTFSCSSGYAIVGLGVRECDPRSGTWSGSASAQCAMTDPAASSVVATTELMSTQGRLDVERLLAQGVVVHPPYTLINETVTFAVQTMATGGYAVDLSSHDVITVDGVPSAVASHMTNGWWEVSIPGEVVGDVSGPKSFTVRVNGGLVGGGNPVVVEVLPAATVATASTASGDVSSVFAERMANVTVTARDAGSNRRLLGGDGPVVVLKNLRESFPTTLVDHGNGEYTLTYVLSSPGLYTLIVSINGDPIAGAPFVVSVESYCVVGTFSPTRTDNCVPCGRDTYSAEPNQLTCEECPEGTSTHGLEGAESRANCTCLVNNYSLEGPGTICKACPVGATCAGGEELPVAVPGYAATSADTFAPCPRRGACLGQRCSAGHEGFLCSACSEGYYSASDQTCRKCPKSSGGLFALLVILVVLGAVVGALVLYVMFVRRKMAEMEDRNLSAAEQEARWRATPNGGRSRLFPPSISLAVVGAQMLGLFGSVNFSWTSTAGSLLNVFNVFSIDVNLFATQCSTKSWAATYLVSLFLPAVLFALVLGFMYLFFSVLPFVIRPCAELQQISLKPVALFLTYTLGAILYIPLSQSSLLLFDCTKLRNGRWMLDADLSVACFDETWWSIFPFGLAGVLGYIVGIPGIIAYTLYRHRHVLFSMRTMRRYGMLYRLYRSQYYYALLPLLGKRLFIVILTLFLSRSVTILISLLILTFVVSMAVFFYYEPYFYPMYNQMEQCLTGCILGVLLAANMMHAGNLEPSDKRTIVVEAFVVILVVAFLLFSAYFIFIDVREIYAHRTAGFSAPNPQSKRVQAWLARNARDVDSHRMPEVVDVLTSVVGSGEQASRGGKAVESGTRNEVIVSAVPAHVRGANDAATMGTFDSLELDEMDVLLAGEAPSQPAPVELVKPPKPVPPPRPKALAGEVAAKASVESSYSSSSSSS</sequence>
<feature type="transmembrane region" description="Helical" evidence="5">
    <location>
        <begin position="1203"/>
        <end position="1222"/>
    </location>
</feature>
<dbReference type="Proteomes" id="UP000054408">
    <property type="component" value="Unassembled WGS sequence"/>
</dbReference>
<evidence type="ECO:0000256" key="1">
    <source>
        <dbReference type="ARBA" id="ARBA00022729"/>
    </source>
</evidence>
<reference evidence="7 8" key="1">
    <citation type="submission" date="2010-05" db="EMBL/GenBank/DDBJ databases">
        <title>The Genome Sequence of Thecamonas trahens ATCC 50062.</title>
        <authorList>
            <consortium name="The Broad Institute Genome Sequencing Platform"/>
            <person name="Russ C."/>
            <person name="Cuomo C."/>
            <person name="Shea T."/>
            <person name="Young S.K."/>
            <person name="Zeng Q."/>
            <person name="Koehrsen M."/>
            <person name="Haas B."/>
            <person name="Borodovsky M."/>
            <person name="Guigo R."/>
            <person name="Alvarado L."/>
            <person name="Berlin A."/>
            <person name="Bochicchio J."/>
            <person name="Borenstein D."/>
            <person name="Chapman S."/>
            <person name="Chen Z."/>
            <person name="Freedman E."/>
            <person name="Gellesch M."/>
            <person name="Goldberg J."/>
            <person name="Griggs A."/>
            <person name="Gujja S."/>
            <person name="Heilman E."/>
            <person name="Heiman D."/>
            <person name="Hepburn T."/>
            <person name="Howarth C."/>
            <person name="Jen D."/>
            <person name="Larson L."/>
            <person name="Mehta T."/>
            <person name="Park D."/>
            <person name="Pearson M."/>
            <person name="Roberts A."/>
            <person name="Saif S."/>
            <person name="Shenoy N."/>
            <person name="Sisk P."/>
            <person name="Stolte C."/>
            <person name="Sykes S."/>
            <person name="Thomson T."/>
            <person name="Walk T."/>
            <person name="White J."/>
            <person name="Yandava C."/>
            <person name="Burger G."/>
            <person name="Gray M.W."/>
            <person name="Holland P.W.H."/>
            <person name="King N."/>
            <person name="Lang F.B.F."/>
            <person name="Roger A.J."/>
            <person name="Ruiz-Trillo I."/>
            <person name="Lander E."/>
            <person name="Nusbaum C."/>
        </authorList>
    </citation>
    <scope>NUCLEOTIDE SEQUENCE [LARGE SCALE GENOMIC DNA]</scope>
    <source>
        <strain evidence="7 8">ATCC 50062</strain>
    </source>
</reference>
<dbReference type="SMART" id="SM01411">
    <property type="entry name" value="Ephrin_rec_like"/>
    <property type="match status" value="2"/>
</dbReference>
<evidence type="ECO:0000256" key="5">
    <source>
        <dbReference type="SAM" id="Phobius"/>
    </source>
</evidence>
<dbReference type="InterPro" id="IPR011641">
    <property type="entry name" value="Tyr-kin_ephrin_A/B_rcpt-like"/>
</dbReference>
<keyword evidence="5" id="KW-1133">Transmembrane helix</keyword>
<dbReference type="OrthoDB" id="5980679at2759"/>
<dbReference type="InterPro" id="IPR013517">
    <property type="entry name" value="FG-GAP"/>
</dbReference>
<dbReference type="EMBL" id="GL349488">
    <property type="protein sequence ID" value="KNC54303.1"/>
    <property type="molecule type" value="Genomic_DNA"/>
</dbReference>
<feature type="compositionally biased region" description="Low complexity" evidence="4">
    <location>
        <begin position="1563"/>
        <end position="1572"/>
    </location>
</feature>
<keyword evidence="1" id="KW-0732">Signal</keyword>
<dbReference type="PROSITE" id="PS50923">
    <property type="entry name" value="SUSHI"/>
    <property type="match status" value="1"/>
</dbReference>
<dbReference type="Pfam" id="PF00084">
    <property type="entry name" value="Sushi"/>
    <property type="match status" value="1"/>
</dbReference>
<feature type="repeat" description="Filamin" evidence="3">
    <location>
        <begin position="799"/>
        <end position="899"/>
    </location>
</feature>
<dbReference type="Gene3D" id="2.130.10.130">
    <property type="entry name" value="Integrin alpha, N-terminal"/>
    <property type="match status" value="2"/>
</dbReference>
<dbReference type="PROSITE" id="PS50194">
    <property type="entry name" value="FILAMIN_REPEAT"/>
    <property type="match status" value="1"/>
</dbReference>
<feature type="transmembrane region" description="Helical" evidence="5">
    <location>
        <begin position="1109"/>
        <end position="1129"/>
    </location>
</feature>
<dbReference type="CDD" id="cd00185">
    <property type="entry name" value="TNFRSF"/>
    <property type="match status" value="1"/>
</dbReference>
<feature type="domain" description="Sushi" evidence="6">
    <location>
        <begin position="617"/>
        <end position="677"/>
    </location>
</feature>
<feature type="transmembrane region" description="Helical" evidence="5">
    <location>
        <begin position="1255"/>
        <end position="1282"/>
    </location>
</feature>
<dbReference type="InterPro" id="IPR013783">
    <property type="entry name" value="Ig-like_fold"/>
</dbReference>
<organism evidence="7 8">
    <name type="scientific">Thecamonas trahens ATCC 50062</name>
    <dbReference type="NCBI Taxonomy" id="461836"/>
    <lineage>
        <taxon>Eukaryota</taxon>
        <taxon>Apusozoa</taxon>
        <taxon>Apusomonadida</taxon>
        <taxon>Apusomonadidae</taxon>
        <taxon>Thecamonas</taxon>
    </lineage>
</organism>
<dbReference type="CDD" id="cd00033">
    <property type="entry name" value="CCP"/>
    <property type="match status" value="1"/>
</dbReference>
<dbReference type="STRING" id="461836.A0A0L0DS73"/>
<dbReference type="Gene3D" id="2.60.40.10">
    <property type="entry name" value="Immunoglobulins"/>
    <property type="match status" value="1"/>
</dbReference>
<dbReference type="RefSeq" id="XP_013753823.1">
    <property type="nucleotide sequence ID" value="XM_013898369.1"/>
</dbReference>
<feature type="compositionally biased region" description="Pro residues" evidence="4">
    <location>
        <begin position="1539"/>
        <end position="1548"/>
    </location>
</feature>
<dbReference type="Pfam" id="PF13517">
    <property type="entry name" value="FG-GAP_3"/>
    <property type="match status" value="4"/>
</dbReference>
<dbReference type="InterPro" id="IPR035976">
    <property type="entry name" value="Sushi/SCR/CCP_sf"/>
</dbReference>
<dbReference type="Pfam" id="PF07699">
    <property type="entry name" value="Ephrin_rec_like"/>
    <property type="match status" value="1"/>
</dbReference>
<evidence type="ECO:0000256" key="2">
    <source>
        <dbReference type="ARBA" id="ARBA00023157"/>
    </source>
</evidence>
<dbReference type="SUPFAM" id="SSF57535">
    <property type="entry name" value="Complement control module/SCR domain"/>
    <property type="match status" value="1"/>
</dbReference>
<feature type="region of interest" description="Disordered" evidence="4">
    <location>
        <begin position="1526"/>
        <end position="1572"/>
    </location>
</feature>
<dbReference type="InterPro" id="IPR028994">
    <property type="entry name" value="Integrin_alpha_N"/>
</dbReference>
<dbReference type="Pfam" id="PF24633">
    <property type="entry name" value="DUF7630"/>
    <property type="match status" value="1"/>
</dbReference>
<proteinExistence type="predicted"/>
<evidence type="ECO:0000313" key="7">
    <source>
        <dbReference type="EMBL" id="KNC54303.1"/>
    </source>
</evidence>
<dbReference type="InterPro" id="IPR001298">
    <property type="entry name" value="Filamin/ABP280_rpt"/>
</dbReference>
<evidence type="ECO:0000256" key="4">
    <source>
        <dbReference type="SAM" id="MobiDB-lite"/>
    </source>
</evidence>
<feature type="transmembrane region" description="Helical" evidence="5">
    <location>
        <begin position="1366"/>
        <end position="1384"/>
    </location>
</feature>
<dbReference type="PANTHER" id="PTHR44103">
    <property type="entry name" value="PROPROTEIN CONVERTASE P"/>
    <property type="match status" value="1"/>
</dbReference>
<evidence type="ECO:0000256" key="3">
    <source>
        <dbReference type="PROSITE-ProRule" id="PRU00087"/>
    </source>
</evidence>
<dbReference type="Gene3D" id="2.10.70.10">
    <property type="entry name" value="Complement Module, domain 1"/>
    <property type="match status" value="1"/>
</dbReference>
<feature type="transmembrane region" description="Helical" evidence="5">
    <location>
        <begin position="1048"/>
        <end position="1072"/>
    </location>
</feature>
<dbReference type="PANTHER" id="PTHR44103:SF1">
    <property type="entry name" value="PROPROTEIN CONVERTASE P"/>
    <property type="match status" value="1"/>
</dbReference>
<protein>
    <recommendedName>
        <fullName evidence="6">Sushi domain-containing protein</fullName>
    </recommendedName>
</protein>
<dbReference type="SMART" id="SM00032">
    <property type="entry name" value="CCP"/>
    <property type="match status" value="1"/>
</dbReference>
<keyword evidence="8" id="KW-1185">Reference proteome</keyword>
<evidence type="ECO:0000313" key="8">
    <source>
        <dbReference type="Proteomes" id="UP000054408"/>
    </source>
</evidence>
<dbReference type="SUPFAM" id="SSF69318">
    <property type="entry name" value="Integrin alpha N-terminal domain"/>
    <property type="match status" value="2"/>
</dbReference>
<dbReference type="Gene3D" id="2.10.50.10">
    <property type="entry name" value="Tumor Necrosis Factor Receptor, subunit A, domain 2"/>
    <property type="match status" value="1"/>
</dbReference>
<keyword evidence="5" id="KW-0472">Membrane</keyword>
<feature type="transmembrane region" description="Helical" evidence="5">
    <location>
        <begin position="1167"/>
        <end position="1191"/>
    </location>
</feature>
<feature type="transmembrane region" description="Helical" evidence="5">
    <location>
        <begin position="1396"/>
        <end position="1418"/>
    </location>
</feature>
<evidence type="ECO:0000259" key="6">
    <source>
        <dbReference type="PROSITE" id="PS50923"/>
    </source>
</evidence>
<gene>
    <name evidence="7" type="ORF">AMSG_12340</name>
</gene>
<dbReference type="InterPro" id="IPR056047">
    <property type="entry name" value="CRMPA-like_DUF7630"/>
</dbReference>
<dbReference type="SMART" id="SM00557">
    <property type="entry name" value="IG_FLMN"/>
    <property type="match status" value="1"/>
</dbReference>
<feature type="transmembrane region" description="Helical" evidence="5">
    <location>
        <begin position="1335"/>
        <end position="1354"/>
    </location>
</feature>
<dbReference type="InterPro" id="IPR000436">
    <property type="entry name" value="Sushi_SCR_CCP_dom"/>
</dbReference>